<dbReference type="EMBL" id="JAACJS010000002">
    <property type="protein sequence ID" value="NCI48557.1"/>
    <property type="molecule type" value="Genomic_DNA"/>
</dbReference>
<keyword evidence="3" id="KW-1185">Reference proteome</keyword>
<protein>
    <submittedName>
        <fullName evidence="2">Uncharacterized protein</fullName>
    </submittedName>
</protein>
<evidence type="ECO:0000313" key="2">
    <source>
        <dbReference type="EMBL" id="NCI48557.1"/>
    </source>
</evidence>
<feature type="signal peptide" evidence="1">
    <location>
        <begin position="1"/>
        <end position="22"/>
    </location>
</feature>
<dbReference type="RefSeq" id="WP_161816878.1">
    <property type="nucleotide sequence ID" value="NZ_JAACJS010000002.1"/>
</dbReference>
<gene>
    <name evidence="2" type="ORF">GWC95_01390</name>
</gene>
<comment type="caution">
    <text evidence="2">The sequence shown here is derived from an EMBL/GenBank/DDBJ whole genome shotgun (WGS) entry which is preliminary data.</text>
</comment>
<feature type="chain" id="PRO_5045892570" evidence="1">
    <location>
        <begin position="23"/>
        <end position="245"/>
    </location>
</feature>
<name>A0ABW9ZN95_9BACT</name>
<evidence type="ECO:0000313" key="3">
    <source>
        <dbReference type="Proteomes" id="UP000753802"/>
    </source>
</evidence>
<organism evidence="2 3">
    <name type="scientific">Sediminibacterium roseum</name>
    <dbReference type="NCBI Taxonomy" id="1978412"/>
    <lineage>
        <taxon>Bacteria</taxon>
        <taxon>Pseudomonadati</taxon>
        <taxon>Bacteroidota</taxon>
        <taxon>Chitinophagia</taxon>
        <taxon>Chitinophagales</taxon>
        <taxon>Chitinophagaceae</taxon>
        <taxon>Sediminibacterium</taxon>
    </lineage>
</organism>
<reference evidence="2 3" key="1">
    <citation type="submission" date="2020-01" db="EMBL/GenBank/DDBJ databases">
        <title>Genome analysis.</title>
        <authorList>
            <person name="Wu S."/>
            <person name="Wang G."/>
        </authorList>
    </citation>
    <scope>NUCLEOTIDE SEQUENCE [LARGE SCALE GENOMIC DNA]</scope>
    <source>
        <strain evidence="2 3">SYL130</strain>
    </source>
</reference>
<dbReference type="PROSITE" id="PS51257">
    <property type="entry name" value="PROKAR_LIPOPROTEIN"/>
    <property type="match status" value="1"/>
</dbReference>
<dbReference type="Proteomes" id="UP000753802">
    <property type="component" value="Unassembled WGS sequence"/>
</dbReference>
<keyword evidence="1" id="KW-0732">Signal</keyword>
<evidence type="ECO:0000256" key="1">
    <source>
        <dbReference type="SAM" id="SignalP"/>
    </source>
</evidence>
<accession>A0ABW9ZN95</accession>
<proteinExistence type="predicted"/>
<sequence>MKLLNLLVVVPTFLFFSCSVQGQNFSYSTKIYSIENNIKTDMRSHGSYISFPPYLFEFNIRVHQYDTVDSNSGQQVFGVTFDTGTVYIIDPIQKMFFEFNSFQPDAKIISRGQLQDKTLGVLIKENAAIEANTSFTKDFLRDTVAYGRKLLYYRSVEKDVHDADSVITSIFFLNQFNFISVHDIPNRIMKDRSYNMIGFYIHHVPRNESVSHELEELRPLNEIEEKICMNMINTMLASRKERSRT</sequence>